<dbReference type="GO" id="GO:0006505">
    <property type="term" value="P:GPI anchor metabolic process"/>
    <property type="evidence" value="ECO:0007669"/>
    <property type="project" value="TreeGrafter"/>
</dbReference>
<sequence length="1119" mass="124689">MNDRLSLSSDEADGTSINQDQSPEPRDGRSRSNKRRSHLDRPLPPSSTRSRRTANSNGRASQSRNGLVDDRVFQPAKQKSSNHHVKSSPFPHPASDRPGIRRGPWFTTASILLFSLLGLSLLGTVLYSLHTRQLDPNGCRMSYMRPSYIEFSDFDTEHTRFASKYSLYLYREQGVGNEKLKGVPVLFVPGNAGSYKQVRPIAAEASNYFNNVLRHDENALAAGAENLDFFTVDFNEDITAFHGQTLLDQAEYVNEAVRYILSLYMDPRRSPRRANVPDPTSVIVLGHSMGGVVARTALVIPDYQAGSVNTIITMSAPHSQPPVTFDGQIVQIYDMINTYWRKAYAQTWTDDNPLSHVTLISIAGGGLDTVVPSDYASVESFVPETHGFTVFTTSIPTVWTSMDHQAILWCDQFRKVVTRALYDVVDVHRASQTKPRGERMRIFKKHFLTGMEANAEKSLPHQTASTILTLGDGASTAVPSGERLVIREFGREATPRAYLLPVPPPESPRSTHFTLLSDTPISHPAEGGNLEVLLCSIFAPQPQEATTQFSVDVDLSVEGSASVRLTCKDAASDLILLPQSTKSSSQPFSLDYEQKALPFSYLQYDAEILLEHQFVVVLDRATTPKNGFVLAEFADRAMSTRTRNISLWKLVAFGTMLRLPPSRPTVSQIRIPAVESSLLAYHLEVGQQKCGENQELFAPLVRQYLSRPYESKFFVNARNAEISIHGVSPFVPPPLETREDDRGLGLQFWTDPTCGSEVVIKLRVDVLGSLGKLYMRYRTVFAAFPLLIVVTVLGKQFRTYDKSGIFIPFAEGLDLCLRRLFPVVVLCLTLVSVSGWRRSSSAGPGPNAVEAVDFYQNDSFTGTDDPFFWFLLPLIGTISVGVCAGLHYALLLLTQVFAFAFGLLARPVAADEKLRAGSPAGFSPSSPRRRMITTAVLLILVSTFIPYQFAYLVVTLVQLITTVRALRMSSIHRQTVNYNFYNYTHSILLLMLWVLPINLPILAVWLRNLAAQWLTPFSSHHNVLSIMSFILLVENMTTGRMIPRVTNRLRHVTTALFACTALYAGVYGISYAYQLHHLVHLISTWLVLIYLTSSTWSHRWASDVLRGHIVGGQKRGKTP</sequence>
<dbReference type="GO" id="GO:0015031">
    <property type="term" value="P:protein transport"/>
    <property type="evidence" value="ECO:0007669"/>
    <property type="project" value="UniProtKB-KW"/>
</dbReference>
<feature type="transmembrane region" description="Helical" evidence="12">
    <location>
        <begin position="1013"/>
        <end position="1033"/>
    </location>
</feature>
<dbReference type="GO" id="GO:0005789">
    <property type="term" value="C:endoplasmic reticulum membrane"/>
    <property type="evidence" value="ECO:0007669"/>
    <property type="project" value="UniProtKB-SubCell"/>
</dbReference>
<keyword evidence="16" id="KW-0456">Lyase</keyword>
<dbReference type="Pfam" id="PF25140">
    <property type="entry name" value="PGAP1_TMD"/>
    <property type="match status" value="1"/>
</dbReference>
<reference evidence="16" key="1">
    <citation type="submission" date="2018-03" db="EMBL/GenBank/DDBJ databases">
        <authorList>
            <person name="Guldener U."/>
        </authorList>
    </citation>
    <scope>NUCLEOTIDE SEQUENCE</scope>
</reference>
<evidence type="ECO:0000256" key="5">
    <source>
        <dbReference type="ARBA" id="ARBA00022448"/>
    </source>
</evidence>
<dbReference type="EMBL" id="ONZQ02000007">
    <property type="protein sequence ID" value="SPO02615.1"/>
    <property type="molecule type" value="Genomic_DNA"/>
</dbReference>
<dbReference type="EC" id="3.1.-.-" evidence="12"/>
<dbReference type="Pfam" id="PF25141">
    <property type="entry name" value="PGAP1_2nd"/>
    <property type="match status" value="1"/>
</dbReference>
<feature type="transmembrane region" description="Helical" evidence="12">
    <location>
        <begin position="1054"/>
        <end position="1072"/>
    </location>
</feature>
<accession>A0AAE8MY49</accession>
<dbReference type="AlphaFoldDB" id="A0AAE8MY49"/>
<comment type="subcellular location">
    <subcellularLocation>
        <location evidence="2">Endoplasmic reticulum membrane</location>
        <topology evidence="2">Multi-pass membrane protein</topology>
    </subcellularLocation>
</comment>
<comment type="caution">
    <text evidence="16">The sequence shown here is derived from an EMBL/GenBank/DDBJ whole genome shotgun (WGS) entry which is preliminary data.</text>
</comment>
<feature type="domain" description="GPI inositol-deacylase transmembrane" evidence="15">
    <location>
        <begin position="780"/>
        <end position="1090"/>
    </location>
</feature>
<feature type="compositionally biased region" description="Polar residues" evidence="13">
    <location>
        <begin position="1"/>
        <end position="22"/>
    </location>
</feature>
<keyword evidence="17" id="KW-1185">Reference proteome</keyword>
<evidence type="ECO:0000256" key="7">
    <source>
        <dbReference type="ARBA" id="ARBA00022801"/>
    </source>
</evidence>
<dbReference type="Gene3D" id="3.40.50.1820">
    <property type="entry name" value="alpha/beta hydrolase"/>
    <property type="match status" value="1"/>
</dbReference>
<dbReference type="SUPFAM" id="SSF53474">
    <property type="entry name" value="alpha/beta-Hydrolases"/>
    <property type="match status" value="1"/>
</dbReference>
<evidence type="ECO:0000256" key="10">
    <source>
        <dbReference type="ARBA" id="ARBA00022989"/>
    </source>
</evidence>
<feature type="transmembrane region" description="Helical" evidence="12">
    <location>
        <begin position="987"/>
        <end position="1007"/>
    </location>
</feature>
<comment type="similarity">
    <text evidence="3 12">Belongs to the GPI inositol-deacylase family.</text>
</comment>
<keyword evidence="6 12" id="KW-0812">Transmembrane</keyword>
<feature type="transmembrane region" description="Helical" evidence="12">
    <location>
        <begin position="815"/>
        <end position="836"/>
    </location>
</feature>
<dbReference type="Proteomes" id="UP001187682">
    <property type="component" value="Unassembled WGS sequence"/>
</dbReference>
<evidence type="ECO:0000259" key="14">
    <source>
        <dbReference type="Pfam" id="PF07819"/>
    </source>
</evidence>
<dbReference type="InterPro" id="IPR039529">
    <property type="entry name" value="PGAP1/BST1"/>
</dbReference>
<evidence type="ECO:0000256" key="11">
    <source>
        <dbReference type="ARBA" id="ARBA00023136"/>
    </source>
</evidence>
<keyword evidence="5 12" id="KW-0813">Transport</keyword>
<keyword evidence="10 12" id="KW-1133">Transmembrane helix</keyword>
<protein>
    <recommendedName>
        <fullName evidence="4 12">GPI inositol-deacylase</fullName>
        <ecNumber evidence="12">3.1.-.-</ecNumber>
    </recommendedName>
</protein>
<feature type="transmembrane region" description="Helical" evidence="12">
    <location>
        <begin position="890"/>
        <end position="909"/>
    </location>
</feature>
<dbReference type="PANTHER" id="PTHR15495:SF7">
    <property type="entry name" value="GPI INOSITOL-DEACYLASE"/>
    <property type="match status" value="1"/>
</dbReference>
<evidence type="ECO:0000256" key="6">
    <source>
        <dbReference type="ARBA" id="ARBA00022692"/>
    </source>
</evidence>
<dbReference type="FunFam" id="3.40.50.1820:FF:000056">
    <property type="entry name" value="GPI inositol-deacylase"/>
    <property type="match status" value="1"/>
</dbReference>
<proteinExistence type="inferred from homology"/>
<dbReference type="InterPro" id="IPR056824">
    <property type="entry name" value="PGAP1_TMD"/>
</dbReference>
<dbReference type="InterPro" id="IPR012908">
    <property type="entry name" value="PGAP1-ab_dom-like"/>
</dbReference>
<feature type="region of interest" description="Disordered" evidence="13">
    <location>
        <begin position="1"/>
        <end position="101"/>
    </location>
</feature>
<feature type="transmembrane region" description="Helical" evidence="12">
    <location>
        <begin position="775"/>
        <end position="794"/>
    </location>
</feature>
<evidence type="ECO:0000256" key="8">
    <source>
        <dbReference type="ARBA" id="ARBA00022824"/>
    </source>
</evidence>
<evidence type="ECO:0000313" key="17">
    <source>
        <dbReference type="Proteomes" id="UP001187682"/>
    </source>
</evidence>
<dbReference type="GO" id="GO:0050185">
    <property type="term" value="F:phosphatidylinositol deacylase activity"/>
    <property type="evidence" value="ECO:0007669"/>
    <property type="project" value="TreeGrafter"/>
</dbReference>
<dbReference type="Pfam" id="PF07819">
    <property type="entry name" value="PGAP1"/>
    <property type="match status" value="1"/>
</dbReference>
<evidence type="ECO:0000256" key="2">
    <source>
        <dbReference type="ARBA" id="ARBA00004477"/>
    </source>
</evidence>
<feature type="transmembrane region" description="Helical" evidence="12">
    <location>
        <begin position="935"/>
        <end position="966"/>
    </location>
</feature>
<dbReference type="GO" id="GO:0016829">
    <property type="term" value="F:lyase activity"/>
    <property type="evidence" value="ECO:0007669"/>
    <property type="project" value="UniProtKB-KW"/>
</dbReference>
<keyword evidence="7 12" id="KW-0378">Hydrolase</keyword>
<evidence type="ECO:0000256" key="3">
    <source>
        <dbReference type="ARBA" id="ARBA00006931"/>
    </source>
</evidence>
<feature type="transmembrane region" description="Helical" evidence="12">
    <location>
        <begin position="867"/>
        <end position="885"/>
    </location>
</feature>
<gene>
    <name evidence="16" type="ORF">DNG_05288</name>
</gene>
<evidence type="ECO:0000256" key="4">
    <source>
        <dbReference type="ARBA" id="ARBA00015856"/>
    </source>
</evidence>
<keyword evidence="8 12" id="KW-0256">Endoplasmic reticulum</keyword>
<keyword evidence="11 12" id="KW-0472">Membrane</keyword>
<evidence type="ECO:0000256" key="13">
    <source>
        <dbReference type="SAM" id="MobiDB-lite"/>
    </source>
</evidence>
<keyword evidence="9 12" id="KW-0653">Protein transport</keyword>
<dbReference type="GO" id="GO:0006888">
    <property type="term" value="P:endoplasmic reticulum to Golgi vesicle-mediated transport"/>
    <property type="evidence" value="ECO:0007669"/>
    <property type="project" value="TreeGrafter"/>
</dbReference>
<dbReference type="PANTHER" id="PTHR15495">
    <property type="entry name" value="NEGATIVE REGULATOR OF VESICLE FORMATION-RELATED"/>
    <property type="match status" value="1"/>
</dbReference>
<feature type="domain" description="GPI inositol-deacylase PGAP1-like alpha/beta" evidence="14">
    <location>
        <begin position="180"/>
        <end position="423"/>
    </location>
</feature>
<organism evidence="16 17">
    <name type="scientific">Cephalotrichum gorgonifer</name>
    <dbReference type="NCBI Taxonomy" id="2041049"/>
    <lineage>
        <taxon>Eukaryota</taxon>
        <taxon>Fungi</taxon>
        <taxon>Dikarya</taxon>
        <taxon>Ascomycota</taxon>
        <taxon>Pezizomycotina</taxon>
        <taxon>Sordariomycetes</taxon>
        <taxon>Hypocreomycetidae</taxon>
        <taxon>Microascales</taxon>
        <taxon>Microascaceae</taxon>
        <taxon>Cephalotrichum</taxon>
    </lineage>
</organism>
<comment type="function">
    <text evidence="1 12">Involved in inositol deacylation of GPI-anchored proteins which plays important roles in the quality control and ER-associated degradation of GPI-anchored proteins.</text>
</comment>
<feature type="transmembrane region" description="Helical" evidence="12">
    <location>
        <begin position="105"/>
        <end position="129"/>
    </location>
</feature>
<dbReference type="InterPro" id="IPR029058">
    <property type="entry name" value="AB_hydrolase_fold"/>
</dbReference>
<evidence type="ECO:0000256" key="9">
    <source>
        <dbReference type="ARBA" id="ARBA00022927"/>
    </source>
</evidence>
<feature type="transmembrane region" description="Helical" evidence="12">
    <location>
        <begin position="1078"/>
        <end position="1096"/>
    </location>
</feature>
<evidence type="ECO:0000313" key="16">
    <source>
        <dbReference type="EMBL" id="SPO02615.1"/>
    </source>
</evidence>
<name>A0AAE8MY49_9PEZI</name>
<evidence type="ECO:0000256" key="12">
    <source>
        <dbReference type="RuleBase" id="RU365011"/>
    </source>
</evidence>
<evidence type="ECO:0000256" key="1">
    <source>
        <dbReference type="ARBA" id="ARBA00003496"/>
    </source>
</evidence>
<evidence type="ECO:0000259" key="15">
    <source>
        <dbReference type="Pfam" id="PF25140"/>
    </source>
</evidence>